<dbReference type="HAMAP" id="MF_01139">
    <property type="entry name" value="ISPT"/>
    <property type="match status" value="1"/>
</dbReference>
<gene>
    <name evidence="5" type="ORF">C2E20_5921</name>
</gene>
<evidence type="ECO:0000313" key="5">
    <source>
        <dbReference type="EMBL" id="PSC70815.1"/>
    </source>
</evidence>
<evidence type="ECO:0000256" key="1">
    <source>
        <dbReference type="ARBA" id="ARBA00005432"/>
    </source>
</evidence>
<accession>A0A2P6V9Q4</accession>
<feature type="region of interest" description="Disordered" evidence="4">
    <location>
        <begin position="331"/>
        <end position="363"/>
    </location>
</feature>
<comment type="caution">
    <text evidence="5">The sequence shown here is derived from an EMBL/GenBank/DDBJ whole genome shotgun (WGS) entry which is preliminary data.</text>
</comment>
<reference evidence="5 6" key="1">
    <citation type="journal article" date="2018" name="Plant J.">
        <title>Genome sequences of Chlorella sorokiniana UTEX 1602 and Micractinium conductrix SAG 241.80: implications to maltose excretion by a green alga.</title>
        <authorList>
            <person name="Arriola M.B."/>
            <person name="Velmurugan N."/>
            <person name="Zhang Y."/>
            <person name="Plunkett M.H."/>
            <person name="Hondzo H."/>
            <person name="Barney B.M."/>
        </authorList>
    </citation>
    <scope>NUCLEOTIDE SEQUENCE [LARGE SCALE GENOMIC DNA]</scope>
    <source>
        <strain evidence="5 6">SAG 241.80</strain>
    </source>
</reference>
<dbReference type="STRING" id="554055.A0A2P6V9Q4"/>
<proteinExistence type="inferred from homology"/>
<dbReference type="Pfam" id="PF01255">
    <property type="entry name" value="Prenyltransf"/>
    <property type="match status" value="1"/>
</dbReference>
<organism evidence="5 6">
    <name type="scientific">Micractinium conductrix</name>
    <dbReference type="NCBI Taxonomy" id="554055"/>
    <lineage>
        <taxon>Eukaryota</taxon>
        <taxon>Viridiplantae</taxon>
        <taxon>Chlorophyta</taxon>
        <taxon>core chlorophytes</taxon>
        <taxon>Trebouxiophyceae</taxon>
        <taxon>Chlorellales</taxon>
        <taxon>Chlorellaceae</taxon>
        <taxon>Chlorella clade</taxon>
        <taxon>Micractinium</taxon>
    </lineage>
</organism>
<sequence>MWERLAGWARRGAAAALAGGGGGRARPIPAHVAFIMDGNRRYAEALGLARVAGHAHGYERLLAALEWCLELGVRCVSVYAFSIDNYRRSGEEVSTLMALAEDRLGSLLQECEVLARHGVRVRVVGDLSLAPSSVQAAAQRVMAATAHHDRAVLNLCFSYTASEELLQAVDRLVAGGNGSWPGSGSGDAPSSSGSSSSSASSAALESCLYTAGCPPVDLLVRTSGETRLSDFLLWQSRHALLVFTQVLWPDFGFLDLVAAVLEYQRHAAQLARLRAAAAAQAAACVTPALAAAAGAGAPPRCQQQQQQQQQGRHQLEQRVLQPVKVAAAAQQQRGSPCSIASPASPSSPSSRSEASAEDAATAAAAAELAPALRQRHAAAAALPAM</sequence>
<dbReference type="OrthoDB" id="4173905at2759"/>
<dbReference type="PROSITE" id="PS01066">
    <property type="entry name" value="UPP_SYNTHASE"/>
    <property type="match status" value="1"/>
</dbReference>
<dbReference type="PANTHER" id="PTHR10291">
    <property type="entry name" value="DEHYDRODOLICHYL DIPHOSPHATE SYNTHASE FAMILY MEMBER"/>
    <property type="match status" value="1"/>
</dbReference>
<dbReference type="PANTHER" id="PTHR10291:SF43">
    <property type="entry name" value="DEHYDRODOLICHYL DIPHOSPHATE SYNTHASE COMPLEX SUBUNIT DHDDS"/>
    <property type="match status" value="1"/>
</dbReference>
<evidence type="ECO:0000313" key="6">
    <source>
        <dbReference type="Proteomes" id="UP000239649"/>
    </source>
</evidence>
<dbReference type="NCBIfam" id="TIGR00055">
    <property type="entry name" value="uppS"/>
    <property type="match status" value="1"/>
</dbReference>
<comment type="similarity">
    <text evidence="1 3">Belongs to the UPP synthase family.</text>
</comment>
<dbReference type="EC" id="2.5.1.-" evidence="3"/>
<protein>
    <recommendedName>
        <fullName evidence="3">Alkyl transferase</fullName>
        <ecNumber evidence="3">2.5.1.-</ecNumber>
    </recommendedName>
</protein>
<dbReference type="GO" id="GO:0045547">
    <property type="term" value="F:ditrans,polycis-polyprenyl diphosphate synthase [(2E,6E)-farnesyl diphosphate specific] activity"/>
    <property type="evidence" value="ECO:0007669"/>
    <property type="project" value="TreeGrafter"/>
</dbReference>
<keyword evidence="6" id="KW-1185">Reference proteome</keyword>
<evidence type="ECO:0000256" key="3">
    <source>
        <dbReference type="RuleBase" id="RU363018"/>
    </source>
</evidence>
<evidence type="ECO:0000256" key="4">
    <source>
        <dbReference type="SAM" id="MobiDB-lite"/>
    </source>
</evidence>
<dbReference type="Proteomes" id="UP000239649">
    <property type="component" value="Unassembled WGS sequence"/>
</dbReference>
<dbReference type="GO" id="GO:0016094">
    <property type="term" value="P:polyprenol biosynthetic process"/>
    <property type="evidence" value="ECO:0007669"/>
    <property type="project" value="TreeGrafter"/>
</dbReference>
<dbReference type="InterPro" id="IPR001441">
    <property type="entry name" value="UPP_synth-like"/>
</dbReference>
<dbReference type="InterPro" id="IPR036424">
    <property type="entry name" value="UPP_synth-like_sf"/>
</dbReference>
<dbReference type="InterPro" id="IPR018520">
    <property type="entry name" value="UPP_synth-like_CS"/>
</dbReference>
<dbReference type="AlphaFoldDB" id="A0A2P6V9Q4"/>
<dbReference type="Gene3D" id="3.40.1180.10">
    <property type="entry name" value="Decaprenyl diphosphate synthase-like"/>
    <property type="match status" value="1"/>
</dbReference>
<dbReference type="SUPFAM" id="SSF64005">
    <property type="entry name" value="Undecaprenyl diphosphate synthase"/>
    <property type="match status" value="1"/>
</dbReference>
<dbReference type="EMBL" id="LHPF02000018">
    <property type="protein sequence ID" value="PSC70815.1"/>
    <property type="molecule type" value="Genomic_DNA"/>
</dbReference>
<name>A0A2P6V9Q4_9CHLO</name>
<dbReference type="CDD" id="cd00475">
    <property type="entry name" value="Cis_IPPS"/>
    <property type="match status" value="1"/>
</dbReference>
<evidence type="ECO:0000256" key="2">
    <source>
        <dbReference type="ARBA" id="ARBA00022679"/>
    </source>
</evidence>
<dbReference type="GO" id="GO:0005783">
    <property type="term" value="C:endoplasmic reticulum"/>
    <property type="evidence" value="ECO:0007669"/>
    <property type="project" value="TreeGrafter"/>
</dbReference>
<keyword evidence="2 3" id="KW-0808">Transferase</keyword>